<dbReference type="Proteomes" id="UP000317839">
    <property type="component" value="Unassembled WGS sequence"/>
</dbReference>
<dbReference type="InterPro" id="IPR006664">
    <property type="entry name" value="OMP_bac"/>
</dbReference>
<dbReference type="PROSITE" id="PS51257">
    <property type="entry name" value="PROKAR_LIPOPROTEIN"/>
    <property type="match status" value="1"/>
</dbReference>
<dbReference type="OrthoDB" id="9782229at2"/>
<dbReference type="Gene3D" id="3.30.1330.60">
    <property type="entry name" value="OmpA-like domain"/>
    <property type="match status" value="1"/>
</dbReference>
<dbReference type="PANTHER" id="PTHR30329:SF21">
    <property type="entry name" value="LIPOPROTEIN YIAD-RELATED"/>
    <property type="match status" value="1"/>
</dbReference>
<organism evidence="7 8">
    <name type="scientific">Aliikangiella marina</name>
    <dbReference type="NCBI Taxonomy" id="1712262"/>
    <lineage>
        <taxon>Bacteria</taxon>
        <taxon>Pseudomonadati</taxon>
        <taxon>Pseudomonadota</taxon>
        <taxon>Gammaproteobacteria</taxon>
        <taxon>Oceanospirillales</taxon>
        <taxon>Pleioneaceae</taxon>
        <taxon>Aliikangiella</taxon>
    </lineage>
</organism>
<proteinExistence type="predicted"/>
<evidence type="ECO:0000259" key="6">
    <source>
        <dbReference type="PROSITE" id="PS51123"/>
    </source>
</evidence>
<dbReference type="InterPro" id="IPR008816">
    <property type="entry name" value="Gly_zipper_2TM_dom"/>
</dbReference>
<keyword evidence="5" id="KW-0732">Signal</keyword>
<dbReference type="InterPro" id="IPR006665">
    <property type="entry name" value="OmpA-like"/>
</dbReference>
<dbReference type="PANTHER" id="PTHR30329">
    <property type="entry name" value="STATOR ELEMENT OF FLAGELLAR MOTOR COMPLEX"/>
    <property type="match status" value="1"/>
</dbReference>
<keyword evidence="3" id="KW-0998">Cell outer membrane</keyword>
<evidence type="ECO:0000313" key="8">
    <source>
        <dbReference type="Proteomes" id="UP000317839"/>
    </source>
</evidence>
<protein>
    <submittedName>
        <fullName evidence="7">OmpA family protein</fullName>
    </submittedName>
</protein>
<feature type="chain" id="PRO_5022177415" evidence="5">
    <location>
        <begin position="28"/>
        <end position="229"/>
    </location>
</feature>
<dbReference type="PROSITE" id="PS01068">
    <property type="entry name" value="OMPA_1"/>
    <property type="match status" value="1"/>
</dbReference>
<dbReference type="CDD" id="cd07185">
    <property type="entry name" value="OmpA_C-like"/>
    <property type="match status" value="1"/>
</dbReference>
<comment type="subcellular location">
    <subcellularLocation>
        <location evidence="1">Cell outer membrane</location>
    </subcellularLocation>
</comment>
<keyword evidence="2 4" id="KW-0472">Membrane</keyword>
<evidence type="ECO:0000256" key="5">
    <source>
        <dbReference type="SAM" id="SignalP"/>
    </source>
</evidence>
<sequence>MSAKRKVVKSRSKNFLISLLASGLVFSTMMGCKSIDPYSGEEKTSSAVKFGAIGAAVCGIIGSRDSSKHARNAALGCGLIGASIGAYMDAQEKKLRKELAATGVSVKREGDDIRLIMPGNITFETNKSDVQQDFYPVLNSVAVVLKEYEKTIVEVEGHTDSTGSYQYNVGLSERRASEVSDYLKQGGVISQRLVVVGRGPAVPLASNDSAEGRAQNRRVEIRIRAIEAG</sequence>
<dbReference type="RefSeq" id="WP_142943854.1">
    <property type="nucleotide sequence ID" value="NZ_VIKR01000006.1"/>
</dbReference>
<gene>
    <name evidence="7" type="ORF">FLL45_20075</name>
</gene>
<evidence type="ECO:0000256" key="1">
    <source>
        <dbReference type="ARBA" id="ARBA00004442"/>
    </source>
</evidence>
<dbReference type="InterPro" id="IPR050330">
    <property type="entry name" value="Bact_OuterMem_StrucFunc"/>
</dbReference>
<dbReference type="GO" id="GO:0009279">
    <property type="term" value="C:cell outer membrane"/>
    <property type="evidence" value="ECO:0007669"/>
    <property type="project" value="UniProtKB-SubCell"/>
</dbReference>
<keyword evidence="8" id="KW-1185">Reference proteome</keyword>
<reference evidence="7 8" key="1">
    <citation type="submission" date="2019-06" db="EMBL/GenBank/DDBJ databases">
        <title>Draft genome of Aliikangiella marina GYP-15.</title>
        <authorList>
            <person name="Wang G."/>
        </authorList>
    </citation>
    <scope>NUCLEOTIDE SEQUENCE [LARGE SCALE GENOMIC DNA]</scope>
    <source>
        <strain evidence="7 8">GYP-15</strain>
    </source>
</reference>
<evidence type="ECO:0000256" key="4">
    <source>
        <dbReference type="PROSITE-ProRule" id="PRU00473"/>
    </source>
</evidence>
<dbReference type="EMBL" id="VIKR01000006">
    <property type="protein sequence ID" value="TQV71455.1"/>
    <property type="molecule type" value="Genomic_DNA"/>
</dbReference>
<dbReference type="InterPro" id="IPR006690">
    <property type="entry name" value="OMPA-like_CS"/>
</dbReference>
<dbReference type="Pfam" id="PF00691">
    <property type="entry name" value="OmpA"/>
    <property type="match status" value="1"/>
</dbReference>
<dbReference type="InterPro" id="IPR036737">
    <property type="entry name" value="OmpA-like_sf"/>
</dbReference>
<dbReference type="AlphaFoldDB" id="A0A545T2P4"/>
<dbReference type="PRINTS" id="PR01021">
    <property type="entry name" value="OMPADOMAIN"/>
</dbReference>
<name>A0A545T2P4_9GAMM</name>
<evidence type="ECO:0000256" key="3">
    <source>
        <dbReference type="ARBA" id="ARBA00023237"/>
    </source>
</evidence>
<accession>A0A545T2P4</accession>
<feature type="domain" description="OmpA-like" evidence="6">
    <location>
        <begin position="110"/>
        <end position="227"/>
    </location>
</feature>
<feature type="signal peptide" evidence="5">
    <location>
        <begin position="1"/>
        <end position="27"/>
    </location>
</feature>
<evidence type="ECO:0000256" key="2">
    <source>
        <dbReference type="ARBA" id="ARBA00023136"/>
    </source>
</evidence>
<dbReference type="Pfam" id="PF05433">
    <property type="entry name" value="Rick_17kDa_Anti"/>
    <property type="match status" value="1"/>
</dbReference>
<comment type="caution">
    <text evidence="7">The sequence shown here is derived from an EMBL/GenBank/DDBJ whole genome shotgun (WGS) entry which is preliminary data.</text>
</comment>
<dbReference type="SUPFAM" id="SSF103088">
    <property type="entry name" value="OmpA-like"/>
    <property type="match status" value="1"/>
</dbReference>
<evidence type="ECO:0000313" key="7">
    <source>
        <dbReference type="EMBL" id="TQV71455.1"/>
    </source>
</evidence>
<dbReference type="PROSITE" id="PS51123">
    <property type="entry name" value="OMPA_2"/>
    <property type="match status" value="1"/>
</dbReference>